<evidence type="ECO:0000313" key="7">
    <source>
        <dbReference type="Proteomes" id="UP000722989"/>
    </source>
</evidence>
<feature type="domain" description="Diacylglycerol glucosyltransferase N-terminal" evidence="5">
    <location>
        <begin position="116"/>
        <end position="182"/>
    </location>
</feature>
<dbReference type="Gene3D" id="3.40.50.2000">
    <property type="entry name" value="Glycogen Phosphorylase B"/>
    <property type="match status" value="1"/>
</dbReference>
<dbReference type="Proteomes" id="UP000722989">
    <property type="component" value="Unassembled WGS sequence"/>
</dbReference>
<gene>
    <name evidence="6" type="ORF">HC031_15965</name>
</gene>
<evidence type="ECO:0000259" key="5">
    <source>
        <dbReference type="Pfam" id="PF06925"/>
    </source>
</evidence>
<keyword evidence="7" id="KW-1185">Reference proteome</keyword>
<keyword evidence="3" id="KW-0808">Transferase</keyword>
<keyword evidence="2" id="KW-0328">Glycosyltransferase</keyword>
<comment type="caution">
    <text evidence="6">The sequence shown here is derived from an EMBL/GenBank/DDBJ whole genome shotgun (WGS) entry which is preliminary data.</text>
</comment>
<accession>A0ABX0XYT2</accession>
<name>A0ABX0XYT2_9ACTN</name>
<dbReference type="RefSeq" id="WP_167926109.1">
    <property type="nucleotide sequence ID" value="NZ_JAATVY010000010.1"/>
</dbReference>
<dbReference type="PANTHER" id="PTHR43025:SF3">
    <property type="entry name" value="MONOGALACTOSYLDIACYLGLYCEROL SYNTHASE 1, CHLOROPLASTIC"/>
    <property type="match status" value="1"/>
</dbReference>
<evidence type="ECO:0000256" key="1">
    <source>
        <dbReference type="ARBA" id="ARBA00006962"/>
    </source>
</evidence>
<dbReference type="InterPro" id="IPR009695">
    <property type="entry name" value="Diacylglyc_glucosyltr_N"/>
</dbReference>
<sequence length="412" mass="42921">MSTLEHDPTGGAPGPRVVVISASAGAGHDGVTRELADRLRGLGCRVDCADLADVMPWGLGRLLRGTYHGLLIRLPWLYDGLFTIGCRFSEAAPATRGLLRPVRGRMLCSLPPDTGVVVSVYPIVSQVLGPLRREGLLTTPVVTYLTDFAVHPIWVSPGVDVHCAAHKTSRAQAVALGARDVRVAGRVVSPRCRPPSAADRRRARDHFGLPTGERLALLVAGSWGVGQVAAAAREIAATGEAVPVTVCGRNAALYRRMRRARTGYVFGWVSDMPALMRAVDVLVENAGGLTALEAMASGLPVLTYRPIPGHGKANAVAMAEAGVVRLVRRRDELGAALAELADGVRAGRQRSAGLALFESDPAAVIASIARGADPTTARPTPAPTATATAPTATAPTATAPTAGAPTATARQR</sequence>
<dbReference type="Pfam" id="PF06925">
    <property type="entry name" value="MGDG_synth"/>
    <property type="match status" value="1"/>
</dbReference>
<proteinExistence type="inferred from homology"/>
<evidence type="ECO:0000256" key="4">
    <source>
        <dbReference type="SAM" id="MobiDB-lite"/>
    </source>
</evidence>
<dbReference type="SUPFAM" id="SSF53756">
    <property type="entry name" value="UDP-Glycosyltransferase/glycogen phosphorylase"/>
    <property type="match status" value="1"/>
</dbReference>
<dbReference type="Pfam" id="PF13692">
    <property type="entry name" value="Glyco_trans_1_4"/>
    <property type="match status" value="1"/>
</dbReference>
<reference evidence="6 7" key="1">
    <citation type="submission" date="2020-03" db="EMBL/GenBank/DDBJ databases">
        <title>WGS of the type strain of Planosporangium spp.</title>
        <authorList>
            <person name="Thawai C."/>
        </authorList>
    </citation>
    <scope>NUCLEOTIDE SEQUENCE [LARGE SCALE GENOMIC DNA]</scope>
    <source>
        <strain evidence="6 7">TBRC 5610</strain>
    </source>
</reference>
<evidence type="ECO:0000256" key="2">
    <source>
        <dbReference type="ARBA" id="ARBA00022676"/>
    </source>
</evidence>
<protein>
    <submittedName>
        <fullName evidence="6">Glycosyltransferase</fullName>
    </submittedName>
</protein>
<dbReference type="PANTHER" id="PTHR43025">
    <property type="entry name" value="MONOGALACTOSYLDIACYLGLYCEROL SYNTHASE"/>
    <property type="match status" value="1"/>
</dbReference>
<evidence type="ECO:0000256" key="3">
    <source>
        <dbReference type="ARBA" id="ARBA00022679"/>
    </source>
</evidence>
<feature type="region of interest" description="Disordered" evidence="4">
    <location>
        <begin position="372"/>
        <end position="412"/>
    </location>
</feature>
<evidence type="ECO:0000313" key="6">
    <source>
        <dbReference type="EMBL" id="NJC71196.1"/>
    </source>
</evidence>
<dbReference type="EMBL" id="JAATVY010000010">
    <property type="protein sequence ID" value="NJC71196.1"/>
    <property type="molecule type" value="Genomic_DNA"/>
</dbReference>
<organism evidence="6 7">
    <name type="scientific">Planosporangium thailandense</name>
    <dbReference type="NCBI Taxonomy" id="765197"/>
    <lineage>
        <taxon>Bacteria</taxon>
        <taxon>Bacillati</taxon>
        <taxon>Actinomycetota</taxon>
        <taxon>Actinomycetes</taxon>
        <taxon>Micromonosporales</taxon>
        <taxon>Micromonosporaceae</taxon>
        <taxon>Planosporangium</taxon>
    </lineage>
</organism>
<dbReference type="InterPro" id="IPR050519">
    <property type="entry name" value="Glycosyltransf_28_UgtP"/>
</dbReference>
<comment type="similarity">
    <text evidence="1">Belongs to the glycosyltransferase 28 family.</text>
</comment>
<feature type="compositionally biased region" description="Low complexity" evidence="4">
    <location>
        <begin position="374"/>
        <end position="412"/>
    </location>
</feature>